<dbReference type="EMBL" id="LKAJ01000022">
    <property type="protein sequence ID" value="KRG17994.1"/>
    <property type="molecule type" value="Genomic_DNA"/>
</dbReference>
<evidence type="ECO:0000313" key="2">
    <source>
        <dbReference type="EMBL" id="KRG17994.1"/>
    </source>
</evidence>
<reference evidence="3" key="2">
    <citation type="journal article" date="2016" name="Genome Announc.">
        <title>Draft Genome Sequences of Two Novel Amoeba-Resistant Intranuclear Bacteria, 'Candidatus Berkiella cookevillensis' and 'Candidatus Berkiella aquae'.</title>
        <authorList>
            <person name="Mehari Y.T."/>
            <person name="Arivett B.A."/>
            <person name="Farone A.L."/>
            <person name="Gunderson J.H."/>
            <person name="Farone M.B."/>
        </authorList>
    </citation>
    <scope>NUCLEOTIDE SEQUENCE</scope>
    <source>
        <strain evidence="3">HT99</strain>
    </source>
</reference>
<evidence type="ECO:0000313" key="3">
    <source>
        <dbReference type="EMBL" id="MCS5710299.1"/>
    </source>
</evidence>
<feature type="transmembrane region" description="Helical" evidence="1">
    <location>
        <begin position="30"/>
        <end position="48"/>
    </location>
</feature>
<organism evidence="2">
    <name type="scientific">Candidatus Berkiella aquae</name>
    <dbReference type="NCBI Taxonomy" id="295108"/>
    <lineage>
        <taxon>Bacteria</taxon>
        <taxon>Pseudomonadati</taxon>
        <taxon>Pseudomonadota</taxon>
        <taxon>Gammaproteobacteria</taxon>
        <taxon>Candidatus Berkiellales</taxon>
        <taxon>Candidatus Berkiellaceae</taxon>
        <taxon>Candidatus Berkiella</taxon>
    </lineage>
</organism>
<sequence length="97" mass="10383">MKLLSYSEIHEVSGGRQVTPEEMLSSMQEYSFFGALLGGAASGIYGLCTNHSVTMMTGTLLTIENSFMTVFWMGLGISWTAGVIVGVGMALYNAENS</sequence>
<evidence type="ECO:0000256" key="1">
    <source>
        <dbReference type="SAM" id="Phobius"/>
    </source>
</evidence>
<proteinExistence type="predicted"/>
<dbReference type="Proteomes" id="UP000051497">
    <property type="component" value="Unassembled WGS sequence"/>
</dbReference>
<keyword evidence="4" id="KW-1185">Reference proteome</keyword>
<reference evidence="3" key="3">
    <citation type="submission" date="2021-06" db="EMBL/GenBank/DDBJ databases">
        <title>Genomic Description and Analysis of Intracellular Bacteria, Candidatus Berkiella cookevillensis and Candidatus Berkiella aquae.</title>
        <authorList>
            <person name="Kidane D.T."/>
            <person name="Mehari Y.T."/>
            <person name="Rice F.C."/>
            <person name="Arivett B.A."/>
            <person name="Farone A.L."/>
            <person name="Berk S.G."/>
            <person name="Farone M.B."/>
        </authorList>
    </citation>
    <scope>NUCLEOTIDE SEQUENCE</scope>
    <source>
        <strain evidence="3">HT99</strain>
    </source>
</reference>
<keyword evidence="1" id="KW-0812">Transmembrane</keyword>
<protein>
    <submittedName>
        <fullName evidence="2">Uncharacterized protein</fullName>
    </submittedName>
</protein>
<keyword evidence="1" id="KW-0472">Membrane</keyword>
<keyword evidence="1" id="KW-1133">Transmembrane helix</keyword>
<dbReference type="EMBL" id="LKAJ02000001">
    <property type="protein sequence ID" value="MCS5710299.1"/>
    <property type="molecule type" value="Genomic_DNA"/>
</dbReference>
<name>A0A0Q9YKX8_9GAMM</name>
<dbReference type="RefSeq" id="WP_075067636.1">
    <property type="nucleotide sequence ID" value="NZ_LKAJ02000001.1"/>
</dbReference>
<gene>
    <name evidence="3" type="ORF">HT99x_002575</name>
    <name evidence="2" type="ORF">HT99x_03046</name>
</gene>
<comment type="caution">
    <text evidence="2">The sequence shown here is derived from an EMBL/GenBank/DDBJ whole genome shotgun (WGS) entry which is preliminary data.</text>
</comment>
<evidence type="ECO:0000313" key="4">
    <source>
        <dbReference type="Proteomes" id="UP000051497"/>
    </source>
</evidence>
<feature type="transmembrane region" description="Helical" evidence="1">
    <location>
        <begin position="69"/>
        <end position="92"/>
    </location>
</feature>
<accession>A0A0Q9YKX8</accession>
<dbReference type="AlphaFoldDB" id="A0A0Q9YKX8"/>
<reference evidence="2" key="1">
    <citation type="submission" date="2015-09" db="EMBL/GenBank/DDBJ databases">
        <title>Draft Genome Sequences of Two Novel Amoeba-resistant Intranuclear Bacteria, Candidatus Berkiella cookevillensis and Candidatus Berkiella aquae.</title>
        <authorList>
            <person name="Mehari Y.T."/>
            <person name="Arivett B.A."/>
            <person name="Farone A.L."/>
            <person name="Gunderson J.H."/>
            <person name="Farone M.B."/>
        </authorList>
    </citation>
    <scope>NUCLEOTIDE SEQUENCE [LARGE SCALE GENOMIC DNA]</scope>
    <source>
        <strain evidence="2">HT99</strain>
    </source>
</reference>